<sequence length="529" mass="60588">MFKTITLFVALCFSVILNAQTFVSDISFLPGEKWWGAFVAKGSDMPYLQSVETFDLSKQGFNNQAVPLFVSNKGRYIWSDDAFQFKIDSFSILLKSKHEEIKVIAAGKTLRDAFLTACRNHFPPSGKLPDPLFFSLPQYNTWIELMYNQNQKDILDYANKIIQYDFPKGVFMIDDNWQKYYGNFDFKPDKFSDPKGMINQLHEMGFKIMLWICPFVSADSPEFRELAKKKYLLRKKGSEEPALINWWNGYSACYDLTNPKAFEYFVATLKEVQQKYGVDGFKFDAGDAFFYDTEKIDSYKKGAQSTDHTMTWAKIGLSFPFNEYRAGWRMGGEALVQRLGDKDYSWKAVELLIPDMIAAGLLGYAYTCPDMIGGGQFSSFLGIDSATFDQNLIIRSTQIHALMPMMQFSVAPWRILNEENLAICRKMANLHVKMGDYILECAKQASQTGEPIVRHLEYMFPNQGFAACKDQFMIGEKFLVAPIINPGNQRTVILPKGTWRDELGKVYTGGKKITVKAAINRLPYFERIY</sequence>
<dbReference type="EC" id="3.2.1.22" evidence="6"/>
<feature type="domain" description="Glycosyl hydrolase family 31 C-terminal" evidence="5">
    <location>
        <begin position="449"/>
        <end position="527"/>
    </location>
</feature>
<gene>
    <name evidence="6" type="ORF">EZS27_012583</name>
</gene>
<comment type="similarity">
    <text evidence="1">Belongs to the glycosyl hydrolase 31 family.</text>
</comment>
<comment type="caution">
    <text evidence="6">The sequence shown here is derived from an EMBL/GenBank/DDBJ whole genome shotgun (WGS) entry which is preliminary data.</text>
</comment>
<name>A0A5J4S069_9ZZZZ</name>
<proteinExistence type="inferred from homology"/>
<dbReference type="GO" id="GO:0005975">
    <property type="term" value="P:carbohydrate metabolic process"/>
    <property type="evidence" value="ECO:0007669"/>
    <property type="project" value="InterPro"/>
</dbReference>
<keyword evidence="2 6" id="KW-0378">Hydrolase</keyword>
<dbReference type="SUPFAM" id="SSF51011">
    <property type="entry name" value="Glycosyl hydrolase domain"/>
    <property type="match status" value="1"/>
</dbReference>
<evidence type="ECO:0000256" key="2">
    <source>
        <dbReference type="ARBA" id="ARBA00022801"/>
    </source>
</evidence>
<dbReference type="PANTHER" id="PTHR43053">
    <property type="entry name" value="GLYCOSIDASE FAMILY 31"/>
    <property type="match status" value="1"/>
</dbReference>
<protein>
    <submittedName>
        <fullName evidence="6">Alpha-glucosidase</fullName>
        <ecNumber evidence="6">3.2.1.22</ecNumber>
    </submittedName>
</protein>
<evidence type="ECO:0000256" key="3">
    <source>
        <dbReference type="ARBA" id="ARBA00023295"/>
    </source>
</evidence>
<evidence type="ECO:0000256" key="1">
    <source>
        <dbReference type="ARBA" id="ARBA00007806"/>
    </source>
</evidence>
<feature type="domain" description="Glycoside hydrolase family 31 TIM barrel" evidence="4">
    <location>
        <begin position="145"/>
        <end position="438"/>
    </location>
</feature>
<dbReference type="InterPro" id="IPR000322">
    <property type="entry name" value="Glyco_hydro_31_TIM"/>
</dbReference>
<organism evidence="6">
    <name type="scientific">termite gut metagenome</name>
    <dbReference type="NCBI Taxonomy" id="433724"/>
    <lineage>
        <taxon>unclassified sequences</taxon>
        <taxon>metagenomes</taxon>
        <taxon>organismal metagenomes</taxon>
    </lineage>
</organism>
<dbReference type="Gene3D" id="2.60.40.1180">
    <property type="entry name" value="Golgi alpha-mannosidase II"/>
    <property type="match status" value="1"/>
</dbReference>
<dbReference type="InterPro" id="IPR050985">
    <property type="entry name" value="Alpha-glycosidase_related"/>
</dbReference>
<dbReference type="EMBL" id="SNRY01000533">
    <property type="protein sequence ID" value="KAA6339479.1"/>
    <property type="molecule type" value="Genomic_DNA"/>
</dbReference>
<accession>A0A5J4S069</accession>
<evidence type="ECO:0000313" key="6">
    <source>
        <dbReference type="EMBL" id="KAA6339479.1"/>
    </source>
</evidence>
<dbReference type="Pfam" id="PF21365">
    <property type="entry name" value="Glyco_hydro_31_3rd"/>
    <property type="match status" value="1"/>
</dbReference>
<dbReference type="Pfam" id="PF01055">
    <property type="entry name" value="Glyco_hydro_31_2nd"/>
    <property type="match status" value="1"/>
</dbReference>
<dbReference type="PANTHER" id="PTHR43053:SF4">
    <property type="entry name" value="MYOGENESIS-REGULATING GLYCOSIDASE"/>
    <property type="match status" value="1"/>
</dbReference>
<reference evidence="6" key="1">
    <citation type="submission" date="2019-03" db="EMBL/GenBank/DDBJ databases">
        <title>Single cell metagenomics reveals metabolic interactions within the superorganism composed of flagellate Streblomastix strix and complex community of Bacteroidetes bacteria on its surface.</title>
        <authorList>
            <person name="Treitli S.C."/>
            <person name="Kolisko M."/>
            <person name="Husnik F."/>
            <person name="Keeling P."/>
            <person name="Hampl V."/>
        </authorList>
    </citation>
    <scope>NUCLEOTIDE SEQUENCE</scope>
    <source>
        <strain evidence="6">STM</strain>
    </source>
</reference>
<dbReference type="Gene3D" id="3.20.20.80">
    <property type="entry name" value="Glycosidases"/>
    <property type="match status" value="1"/>
</dbReference>
<dbReference type="CDD" id="cd06592">
    <property type="entry name" value="GH31_NET37"/>
    <property type="match status" value="1"/>
</dbReference>
<keyword evidence="3 6" id="KW-0326">Glycosidase</keyword>
<dbReference type="InterPro" id="IPR017853">
    <property type="entry name" value="GH"/>
</dbReference>
<evidence type="ECO:0000259" key="5">
    <source>
        <dbReference type="Pfam" id="PF21365"/>
    </source>
</evidence>
<evidence type="ECO:0000259" key="4">
    <source>
        <dbReference type="Pfam" id="PF01055"/>
    </source>
</evidence>
<dbReference type="InterPro" id="IPR013780">
    <property type="entry name" value="Glyco_hydro_b"/>
</dbReference>
<dbReference type="AlphaFoldDB" id="A0A5J4S069"/>
<dbReference type="GO" id="GO:0004557">
    <property type="term" value="F:alpha-galactosidase activity"/>
    <property type="evidence" value="ECO:0007669"/>
    <property type="project" value="UniProtKB-EC"/>
</dbReference>
<dbReference type="SUPFAM" id="SSF51445">
    <property type="entry name" value="(Trans)glycosidases"/>
    <property type="match status" value="1"/>
</dbReference>
<dbReference type="InterPro" id="IPR048395">
    <property type="entry name" value="Glyco_hydro_31_C"/>
</dbReference>